<evidence type="ECO:0000256" key="6">
    <source>
        <dbReference type="SAM" id="Phobius"/>
    </source>
</evidence>
<feature type="transmembrane region" description="Helical" evidence="6">
    <location>
        <begin position="141"/>
        <end position="160"/>
    </location>
</feature>
<reference evidence="9" key="1">
    <citation type="journal article" date="2021" name="PeerJ">
        <title>Extensive microbial diversity within the chicken gut microbiome revealed by metagenomics and culture.</title>
        <authorList>
            <person name="Gilroy R."/>
            <person name="Ravi A."/>
            <person name="Getino M."/>
            <person name="Pursley I."/>
            <person name="Horton D.L."/>
            <person name="Alikhan N.F."/>
            <person name="Baker D."/>
            <person name="Gharbi K."/>
            <person name="Hall N."/>
            <person name="Watson M."/>
            <person name="Adriaenssens E.M."/>
            <person name="Foster-Nyarko E."/>
            <person name="Jarju S."/>
            <person name="Secka A."/>
            <person name="Antonio M."/>
            <person name="Oren A."/>
            <person name="Chaudhuri R.R."/>
            <person name="La Ragione R."/>
            <person name="Hildebrand F."/>
            <person name="Pallen M.J."/>
        </authorList>
    </citation>
    <scope>NUCLEOTIDE SEQUENCE</scope>
    <source>
        <strain evidence="9">6019</strain>
    </source>
</reference>
<dbReference type="EC" id="2.7.13.3" evidence="2"/>
<evidence type="ECO:0000259" key="7">
    <source>
        <dbReference type="Pfam" id="PF07730"/>
    </source>
</evidence>
<comment type="caution">
    <text evidence="9">The sequence shown here is derived from an EMBL/GenBank/DDBJ whole genome shotgun (WGS) entry which is preliminary data.</text>
</comment>
<evidence type="ECO:0000259" key="8">
    <source>
        <dbReference type="Pfam" id="PF23540"/>
    </source>
</evidence>
<feature type="transmembrane region" description="Helical" evidence="6">
    <location>
        <begin position="25"/>
        <end position="42"/>
    </location>
</feature>
<gene>
    <name evidence="9" type="ORF">K8V35_00725</name>
</gene>
<evidence type="ECO:0000313" key="9">
    <source>
        <dbReference type="EMBL" id="HJE18862.1"/>
    </source>
</evidence>
<dbReference type="InterPro" id="IPR036890">
    <property type="entry name" value="HATPase_C_sf"/>
</dbReference>
<dbReference type="EMBL" id="DYYI01000007">
    <property type="protein sequence ID" value="HJE18862.1"/>
    <property type="molecule type" value="Genomic_DNA"/>
</dbReference>
<dbReference type="Gene3D" id="1.20.5.1930">
    <property type="match status" value="1"/>
</dbReference>
<evidence type="ECO:0000256" key="4">
    <source>
        <dbReference type="ARBA" id="ARBA00022777"/>
    </source>
</evidence>
<keyword evidence="6" id="KW-0472">Membrane</keyword>
<dbReference type="InterPro" id="IPR011712">
    <property type="entry name" value="Sig_transdc_His_kin_sub3_dim/P"/>
</dbReference>
<feature type="transmembrane region" description="Helical" evidence="6">
    <location>
        <begin position="113"/>
        <end position="135"/>
    </location>
</feature>
<accession>A0A921B553</accession>
<evidence type="ECO:0000313" key="10">
    <source>
        <dbReference type="Proteomes" id="UP000763505"/>
    </source>
</evidence>
<dbReference type="AlphaFoldDB" id="A0A921B553"/>
<evidence type="ECO:0000256" key="2">
    <source>
        <dbReference type="ARBA" id="ARBA00012438"/>
    </source>
</evidence>
<dbReference type="GO" id="GO:0016020">
    <property type="term" value="C:membrane"/>
    <property type="evidence" value="ECO:0007669"/>
    <property type="project" value="InterPro"/>
</dbReference>
<organism evidence="9 10">
    <name type="scientific">Aliicoccus persicus</name>
    <dbReference type="NCBI Taxonomy" id="930138"/>
    <lineage>
        <taxon>Bacteria</taxon>
        <taxon>Bacillati</taxon>
        <taxon>Bacillota</taxon>
        <taxon>Bacilli</taxon>
        <taxon>Bacillales</taxon>
        <taxon>Staphylococcaceae</taxon>
        <taxon>Aliicoccus</taxon>
    </lineage>
</organism>
<keyword evidence="3" id="KW-0808">Transferase</keyword>
<evidence type="ECO:0000256" key="5">
    <source>
        <dbReference type="ARBA" id="ARBA00023012"/>
    </source>
</evidence>
<dbReference type="Gene3D" id="3.30.565.10">
    <property type="entry name" value="Histidine kinase-like ATPase, C-terminal domain"/>
    <property type="match status" value="1"/>
</dbReference>
<dbReference type="InterPro" id="IPR050482">
    <property type="entry name" value="Sensor_HK_TwoCompSys"/>
</dbReference>
<dbReference type="Pfam" id="PF07730">
    <property type="entry name" value="HisKA_3"/>
    <property type="match status" value="1"/>
</dbReference>
<name>A0A921B553_9STAP</name>
<keyword evidence="6" id="KW-1133">Transmembrane helix</keyword>
<reference evidence="9" key="2">
    <citation type="submission" date="2021-09" db="EMBL/GenBank/DDBJ databases">
        <authorList>
            <person name="Gilroy R."/>
        </authorList>
    </citation>
    <scope>NUCLEOTIDE SEQUENCE</scope>
    <source>
        <strain evidence="9">6019</strain>
    </source>
</reference>
<dbReference type="PANTHER" id="PTHR24421:SF63">
    <property type="entry name" value="SENSOR HISTIDINE KINASE DESK"/>
    <property type="match status" value="1"/>
</dbReference>
<protein>
    <recommendedName>
        <fullName evidence="2">histidine kinase</fullName>
        <ecNumber evidence="2">2.7.13.3</ecNumber>
    </recommendedName>
</protein>
<dbReference type="Pfam" id="PF23540">
    <property type="entry name" value="DesK_N"/>
    <property type="match status" value="1"/>
</dbReference>
<dbReference type="GO" id="GO:0000155">
    <property type="term" value="F:phosphorelay sensor kinase activity"/>
    <property type="evidence" value="ECO:0007669"/>
    <property type="project" value="InterPro"/>
</dbReference>
<feature type="transmembrane region" description="Helical" evidence="6">
    <location>
        <begin position="49"/>
        <end position="68"/>
    </location>
</feature>
<keyword evidence="6" id="KW-0812">Transmembrane</keyword>
<dbReference type="GO" id="GO:0046983">
    <property type="term" value="F:protein dimerization activity"/>
    <property type="evidence" value="ECO:0007669"/>
    <property type="project" value="InterPro"/>
</dbReference>
<dbReference type="PANTHER" id="PTHR24421">
    <property type="entry name" value="NITRATE/NITRITE SENSOR PROTEIN NARX-RELATED"/>
    <property type="match status" value="1"/>
</dbReference>
<keyword evidence="5" id="KW-0902">Two-component regulatory system</keyword>
<proteinExistence type="predicted"/>
<evidence type="ECO:0000256" key="1">
    <source>
        <dbReference type="ARBA" id="ARBA00000085"/>
    </source>
</evidence>
<feature type="domain" description="DesK/YvfT N-terminal" evidence="8">
    <location>
        <begin position="12"/>
        <end position="161"/>
    </location>
</feature>
<dbReference type="CDD" id="cd16917">
    <property type="entry name" value="HATPase_UhpB-NarQ-NarX-like"/>
    <property type="match status" value="1"/>
</dbReference>
<dbReference type="Proteomes" id="UP000763505">
    <property type="component" value="Unassembled WGS sequence"/>
</dbReference>
<dbReference type="InterPro" id="IPR056374">
    <property type="entry name" value="DesK/YvfT_N"/>
</dbReference>
<feature type="transmembrane region" description="Helical" evidence="6">
    <location>
        <begin position="80"/>
        <end position="106"/>
    </location>
</feature>
<dbReference type="SUPFAM" id="SSF55874">
    <property type="entry name" value="ATPase domain of HSP90 chaperone/DNA topoisomerase II/histidine kinase"/>
    <property type="match status" value="1"/>
</dbReference>
<sequence length="389" mass="44085">MNQINESGADPMRDWYNIFAKNTGLSLYIWIIFCILPFYFIFRSISTVDITFGIVATLFFFVIFWLTYNVRGPKIYIGLSFQFLINIVMTYLFGYVYFSLFIAFYVGSIRSKAGFISMYVIHMVTTIAALGLGFINNYALFFSHLPFLIMTVLGVILIPIGKRNRMQTDELEGKLADANQKIAELAILDERNRIARDLHDTLGQKLSIIGLKSELSAKLIDKNPEKAKQELTDIHHTSRHALKEVREIISNMKHVSLTAELKSVEDILEMADINSDISIETDISILPVLIENILSTSLKETVNNIVKHSNAKNCWIKISETKADILLKVADNGKRDHEKIIYGNGLNGMKERLSFVNGELSVIPKVEGFEINIAVPKVLKEIEEVAAYD</sequence>
<feature type="domain" description="Signal transduction histidine kinase subgroup 3 dimerisation and phosphoacceptor" evidence="7">
    <location>
        <begin position="190"/>
        <end position="255"/>
    </location>
</feature>
<keyword evidence="4 9" id="KW-0418">Kinase</keyword>
<evidence type="ECO:0000256" key="3">
    <source>
        <dbReference type="ARBA" id="ARBA00022679"/>
    </source>
</evidence>
<comment type="catalytic activity">
    <reaction evidence="1">
        <text>ATP + protein L-histidine = ADP + protein N-phospho-L-histidine.</text>
        <dbReference type="EC" id="2.7.13.3"/>
    </reaction>
</comment>